<dbReference type="EMBL" id="JBHRVV010000001">
    <property type="protein sequence ID" value="MFC3457588.1"/>
    <property type="molecule type" value="Genomic_DNA"/>
</dbReference>
<sequence>MMVRLLSILVLAVAFALAFVPAFVFAQAPRDVDIVLDTPTGQLAGSLLLPAAKAPVPVALIIAGSGPTDRDGNSRMLPGRNDSLRMLAQALAQAGIASVRYDKRGIGASASAMGSEAALRFETYIDDAAGWIARLKSDPRFSTVAVIGHSEGALIGMVAARQAGAAALVSIAGAGAPLPAVLRRQLADKLPPELQKENERILGALERGETVEQVPPLLAALYRPSVQPYLISQFRYLPAERIAALAVPVLVVQGTTDIQVGVADAQALGKASPRARLAIVEGMNHVLKKVPADGAQLASYGDPSLPLAPGLADTMTSFLHTALSR</sequence>
<dbReference type="Proteomes" id="UP001595665">
    <property type="component" value="Unassembled WGS sequence"/>
</dbReference>
<feature type="domain" description="Serine aminopeptidase S33" evidence="2">
    <location>
        <begin position="86"/>
        <end position="286"/>
    </location>
</feature>
<reference evidence="4" key="1">
    <citation type="journal article" date="2019" name="Int. J. Syst. Evol. Microbiol.">
        <title>The Global Catalogue of Microorganisms (GCM) 10K type strain sequencing project: providing services to taxonomists for standard genome sequencing and annotation.</title>
        <authorList>
            <consortium name="The Broad Institute Genomics Platform"/>
            <consortium name="The Broad Institute Genome Sequencing Center for Infectious Disease"/>
            <person name="Wu L."/>
            <person name="Ma J."/>
        </authorList>
    </citation>
    <scope>NUCLEOTIDE SEQUENCE [LARGE SCALE GENOMIC DNA]</scope>
    <source>
        <strain evidence="4">CCM 7480</strain>
    </source>
</reference>
<accession>A0ABV7PHC6</accession>
<dbReference type="RefSeq" id="WP_379733906.1">
    <property type="nucleotide sequence ID" value="NZ_JBHRVV010000001.1"/>
</dbReference>
<proteinExistence type="predicted"/>
<dbReference type="SUPFAM" id="SSF53474">
    <property type="entry name" value="alpha/beta-Hydrolases"/>
    <property type="match status" value="1"/>
</dbReference>
<name>A0ABV7PHC6_9BURK</name>
<feature type="chain" id="PRO_5046437958" evidence="1">
    <location>
        <begin position="27"/>
        <end position="325"/>
    </location>
</feature>
<dbReference type="InterPro" id="IPR022742">
    <property type="entry name" value="Hydrolase_4"/>
</dbReference>
<keyword evidence="3" id="KW-0378">Hydrolase</keyword>
<gene>
    <name evidence="3" type="ORF">ACFOPH_04925</name>
</gene>
<evidence type="ECO:0000259" key="2">
    <source>
        <dbReference type="Pfam" id="PF12146"/>
    </source>
</evidence>
<evidence type="ECO:0000313" key="3">
    <source>
        <dbReference type="EMBL" id="MFC3457588.1"/>
    </source>
</evidence>
<protein>
    <submittedName>
        <fullName evidence="3">Alpha/beta hydrolase</fullName>
    </submittedName>
</protein>
<feature type="signal peptide" evidence="1">
    <location>
        <begin position="1"/>
        <end position="26"/>
    </location>
</feature>
<dbReference type="Pfam" id="PF12146">
    <property type="entry name" value="Hydrolase_4"/>
    <property type="match status" value="1"/>
</dbReference>
<comment type="caution">
    <text evidence="3">The sequence shown here is derived from an EMBL/GenBank/DDBJ whole genome shotgun (WGS) entry which is preliminary data.</text>
</comment>
<dbReference type="GO" id="GO:0016787">
    <property type="term" value="F:hydrolase activity"/>
    <property type="evidence" value="ECO:0007669"/>
    <property type="project" value="UniProtKB-KW"/>
</dbReference>
<evidence type="ECO:0000313" key="4">
    <source>
        <dbReference type="Proteomes" id="UP001595665"/>
    </source>
</evidence>
<keyword evidence="1" id="KW-0732">Signal</keyword>
<dbReference type="PANTHER" id="PTHR43265:SF1">
    <property type="entry name" value="ESTERASE ESTD"/>
    <property type="match status" value="1"/>
</dbReference>
<organism evidence="3 4">
    <name type="scientific">Massilia haematophila</name>
    <dbReference type="NCBI Taxonomy" id="457923"/>
    <lineage>
        <taxon>Bacteria</taxon>
        <taxon>Pseudomonadati</taxon>
        <taxon>Pseudomonadota</taxon>
        <taxon>Betaproteobacteria</taxon>
        <taxon>Burkholderiales</taxon>
        <taxon>Oxalobacteraceae</taxon>
        <taxon>Telluria group</taxon>
        <taxon>Massilia</taxon>
    </lineage>
</organism>
<evidence type="ECO:0000256" key="1">
    <source>
        <dbReference type="SAM" id="SignalP"/>
    </source>
</evidence>
<dbReference type="PANTHER" id="PTHR43265">
    <property type="entry name" value="ESTERASE ESTD"/>
    <property type="match status" value="1"/>
</dbReference>
<dbReference type="InterPro" id="IPR029058">
    <property type="entry name" value="AB_hydrolase_fold"/>
</dbReference>
<dbReference type="InterPro" id="IPR053145">
    <property type="entry name" value="AB_hydrolase_Est10"/>
</dbReference>
<keyword evidence="4" id="KW-1185">Reference proteome</keyword>
<dbReference type="Gene3D" id="3.40.50.1820">
    <property type="entry name" value="alpha/beta hydrolase"/>
    <property type="match status" value="1"/>
</dbReference>